<dbReference type="AlphaFoldDB" id="A0AAV2NNZ2"/>
<evidence type="ECO:0000313" key="2">
    <source>
        <dbReference type="Proteomes" id="UP001497644"/>
    </source>
</evidence>
<keyword evidence="2" id="KW-1185">Reference proteome</keyword>
<name>A0AAV2NNZ2_9HYME</name>
<protein>
    <submittedName>
        <fullName evidence="1">Uncharacterized protein</fullName>
    </submittedName>
</protein>
<dbReference type="Proteomes" id="UP001497644">
    <property type="component" value="Chromosome 3"/>
</dbReference>
<proteinExistence type="predicted"/>
<sequence>MMGTTRWDRATICKLLASPVGITMTRAETISIFEVVGRAGLRIESELRKICTATRSHANVYNQKLDASKLENEFPVSL</sequence>
<accession>A0AAV2NNZ2</accession>
<organism evidence="1 2">
    <name type="scientific">Lasius platythorax</name>
    <dbReference type="NCBI Taxonomy" id="488582"/>
    <lineage>
        <taxon>Eukaryota</taxon>
        <taxon>Metazoa</taxon>
        <taxon>Ecdysozoa</taxon>
        <taxon>Arthropoda</taxon>
        <taxon>Hexapoda</taxon>
        <taxon>Insecta</taxon>
        <taxon>Pterygota</taxon>
        <taxon>Neoptera</taxon>
        <taxon>Endopterygota</taxon>
        <taxon>Hymenoptera</taxon>
        <taxon>Apocrita</taxon>
        <taxon>Aculeata</taxon>
        <taxon>Formicoidea</taxon>
        <taxon>Formicidae</taxon>
        <taxon>Formicinae</taxon>
        <taxon>Lasius</taxon>
        <taxon>Lasius</taxon>
    </lineage>
</organism>
<dbReference type="EMBL" id="OZ034826">
    <property type="protein sequence ID" value="CAL1681461.1"/>
    <property type="molecule type" value="Genomic_DNA"/>
</dbReference>
<evidence type="ECO:0000313" key="1">
    <source>
        <dbReference type="EMBL" id="CAL1681461.1"/>
    </source>
</evidence>
<reference evidence="1" key="1">
    <citation type="submission" date="2024-04" db="EMBL/GenBank/DDBJ databases">
        <authorList>
            <consortium name="Molecular Ecology Group"/>
        </authorList>
    </citation>
    <scope>NUCLEOTIDE SEQUENCE</scope>
</reference>
<gene>
    <name evidence="1" type="ORF">LPLAT_LOCUS7486</name>
</gene>